<evidence type="ECO:0000256" key="1">
    <source>
        <dbReference type="ARBA" id="ARBA00001962"/>
    </source>
</evidence>
<dbReference type="STRING" id="71139.A0A059A6P3"/>
<evidence type="ECO:0000256" key="3">
    <source>
        <dbReference type="ARBA" id="ARBA00022723"/>
    </source>
</evidence>
<dbReference type="OMA" id="ECMESEH"/>
<dbReference type="PROSITE" id="PS51471">
    <property type="entry name" value="FE2OG_OXY"/>
    <property type="match status" value="1"/>
</dbReference>
<evidence type="ECO:0000256" key="6">
    <source>
        <dbReference type="RuleBase" id="RU003682"/>
    </source>
</evidence>
<reference evidence="8" key="1">
    <citation type="submission" date="2013-07" db="EMBL/GenBank/DDBJ databases">
        <title>The genome of Eucalyptus grandis.</title>
        <authorList>
            <person name="Schmutz J."/>
            <person name="Hayes R."/>
            <person name="Myburg A."/>
            <person name="Tuskan G."/>
            <person name="Grattapaglia D."/>
            <person name="Rokhsar D.S."/>
        </authorList>
    </citation>
    <scope>NUCLEOTIDE SEQUENCE</scope>
    <source>
        <tissue evidence="8">Leaf extractions</tissue>
    </source>
</reference>
<sequence length="383" mass="42823">MKQTLPSHGQLITPCDLDFDRVKELQEFDETRAGVKGLVDSGATKVPRIFIHPHENSHSLPSDANGTNLQIPIVDLRGYRDSRRKDVINGIRKASEAWGFFQIINHGIPLDVMDNMLEGVKKFHEQRVEVKKELYSRDVEKTVRYFCSRDLFVLKAAAWKDTVVFDFQDGDLEPEAVPPICRDAVFEYEKHIAELKTSLAELLSEALGLSSDYLSGAECMKSETVLGHYYPACPEPELTLGTVSHSDLSFLTLLLQDHHGGLQVLHESHWFDVVPVKGALLANIGDFIQLVTNGKFKSVEHRVLSGQVGPRISVACFLAPSKTGKNRPLGPIKELLSENNPPIYKETSLSEYVACARSHGLATSTLPHFRISDPKWRRAVENS</sequence>
<dbReference type="InterPro" id="IPR005123">
    <property type="entry name" value="Oxoglu/Fe-dep_dioxygenase_dom"/>
</dbReference>
<dbReference type="SUPFAM" id="SSF51197">
    <property type="entry name" value="Clavaminate synthase-like"/>
    <property type="match status" value="1"/>
</dbReference>
<organism evidence="8">
    <name type="scientific">Eucalyptus grandis</name>
    <name type="common">Flooded gum</name>
    <dbReference type="NCBI Taxonomy" id="71139"/>
    <lineage>
        <taxon>Eukaryota</taxon>
        <taxon>Viridiplantae</taxon>
        <taxon>Streptophyta</taxon>
        <taxon>Embryophyta</taxon>
        <taxon>Tracheophyta</taxon>
        <taxon>Spermatophyta</taxon>
        <taxon>Magnoliopsida</taxon>
        <taxon>eudicotyledons</taxon>
        <taxon>Gunneridae</taxon>
        <taxon>Pentapetalae</taxon>
        <taxon>rosids</taxon>
        <taxon>malvids</taxon>
        <taxon>Myrtales</taxon>
        <taxon>Myrtaceae</taxon>
        <taxon>Myrtoideae</taxon>
        <taxon>Eucalypteae</taxon>
        <taxon>Eucalyptus</taxon>
    </lineage>
</organism>
<evidence type="ECO:0000256" key="5">
    <source>
        <dbReference type="ARBA" id="ARBA00023004"/>
    </source>
</evidence>
<dbReference type="EMBL" id="KK198763">
    <property type="protein sequence ID" value="KCW49782.1"/>
    <property type="molecule type" value="Genomic_DNA"/>
</dbReference>
<keyword evidence="4 6" id="KW-0560">Oxidoreductase</keyword>
<accession>A0A059A6P3</accession>
<proteinExistence type="inferred from homology"/>
<evidence type="ECO:0000259" key="7">
    <source>
        <dbReference type="PROSITE" id="PS51471"/>
    </source>
</evidence>
<dbReference type="AlphaFoldDB" id="A0A059A6P3"/>
<dbReference type="OrthoDB" id="288590at2759"/>
<dbReference type="Pfam" id="PF14226">
    <property type="entry name" value="DIOX_N"/>
    <property type="match status" value="1"/>
</dbReference>
<dbReference type="InterPro" id="IPR026992">
    <property type="entry name" value="DIOX_N"/>
</dbReference>
<dbReference type="PANTHER" id="PTHR10209:SF714">
    <property type="entry name" value="1-AMINOCYCLOPROPANE-1-CARBOXYLATE OXIDASE HOMOLOG 11-RELATED"/>
    <property type="match status" value="1"/>
</dbReference>
<comment type="cofactor">
    <cofactor evidence="1">
        <name>Fe cation</name>
        <dbReference type="ChEBI" id="CHEBI:24875"/>
    </cofactor>
</comment>
<dbReference type="InterPro" id="IPR027443">
    <property type="entry name" value="IPNS-like_sf"/>
</dbReference>
<gene>
    <name evidence="8" type="ORF">EUGRSUZ_K03273</name>
</gene>
<protein>
    <recommendedName>
        <fullName evidence="7">Fe2OG dioxygenase domain-containing protein</fullName>
    </recommendedName>
</protein>
<dbReference type="PANTHER" id="PTHR10209">
    <property type="entry name" value="OXIDOREDUCTASE, 2OG-FE II OXYGENASE FAMILY PROTEIN"/>
    <property type="match status" value="1"/>
</dbReference>
<dbReference type="InParanoid" id="A0A059A6P3"/>
<dbReference type="GO" id="GO:0046872">
    <property type="term" value="F:metal ion binding"/>
    <property type="evidence" value="ECO:0007669"/>
    <property type="project" value="UniProtKB-KW"/>
</dbReference>
<evidence type="ECO:0000256" key="2">
    <source>
        <dbReference type="ARBA" id="ARBA00008056"/>
    </source>
</evidence>
<feature type="domain" description="Fe2OG dioxygenase" evidence="7">
    <location>
        <begin position="221"/>
        <end position="320"/>
    </location>
</feature>
<keyword evidence="5 6" id="KW-0408">Iron</keyword>
<dbReference type="GO" id="GO:0051213">
    <property type="term" value="F:dioxygenase activity"/>
    <property type="evidence" value="ECO:0007669"/>
    <property type="project" value="UniProtKB-ARBA"/>
</dbReference>
<dbReference type="Pfam" id="PF03171">
    <property type="entry name" value="2OG-FeII_Oxy"/>
    <property type="match status" value="1"/>
</dbReference>
<evidence type="ECO:0000313" key="8">
    <source>
        <dbReference type="EMBL" id="KCW49782.1"/>
    </source>
</evidence>
<dbReference type="eggNOG" id="KOG0143">
    <property type="taxonomic scope" value="Eukaryota"/>
</dbReference>
<evidence type="ECO:0000256" key="4">
    <source>
        <dbReference type="ARBA" id="ARBA00023002"/>
    </source>
</evidence>
<dbReference type="Gramene" id="KCW49782">
    <property type="protein sequence ID" value="KCW49782"/>
    <property type="gene ID" value="EUGRSUZ_K03273"/>
</dbReference>
<comment type="similarity">
    <text evidence="2 6">Belongs to the iron/ascorbate-dependent oxidoreductase family.</text>
</comment>
<dbReference type="KEGG" id="egr:104426586"/>
<name>A0A059A6P3_EUCGR</name>
<keyword evidence="3 6" id="KW-0479">Metal-binding</keyword>
<dbReference type="Gene3D" id="2.60.120.330">
    <property type="entry name" value="B-lactam Antibiotic, Isopenicillin N Synthase, Chain"/>
    <property type="match status" value="1"/>
</dbReference>
<dbReference type="InterPro" id="IPR044861">
    <property type="entry name" value="IPNS-like_FE2OG_OXY"/>
</dbReference>
<dbReference type="FunFam" id="2.60.120.330:FF:000005">
    <property type="entry name" value="1-aminocyclopropane-1-carboxylate oxidase homolog 1"/>
    <property type="match status" value="1"/>
</dbReference>